<proteinExistence type="predicted"/>
<organism evidence="2 3">
    <name type="scientific">Elasticomyces elasticus</name>
    <dbReference type="NCBI Taxonomy" id="574655"/>
    <lineage>
        <taxon>Eukaryota</taxon>
        <taxon>Fungi</taxon>
        <taxon>Dikarya</taxon>
        <taxon>Ascomycota</taxon>
        <taxon>Pezizomycotina</taxon>
        <taxon>Dothideomycetes</taxon>
        <taxon>Dothideomycetidae</taxon>
        <taxon>Mycosphaerellales</taxon>
        <taxon>Teratosphaeriaceae</taxon>
        <taxon>Elasticomyces</taxon>
    </lineage>
</organism>
<feature type="compositionally biased region" description="Polar residues" evidence="1">
    <location>
        <begin position="433"/>
        <end position="443"/>
    </location>
</feature>
<feature type="compositionally biased region" description="Polar residues" evidence="1">
    <location>
        <begin position="400"/>
        <end position="421"/>
    </location>
</feature>
<feature type="compositionally biased region" description="Polar residues" evidence="1">
    <location>
        <begin position="298"/>
        <end position="311"/>
    </location>
</feature>
<dbReference type="AlphaFoldDB" id="A0AAN7WAI2"/>
<comment type="caution">
    <text evidence="2">The sequence shown here is derived from an EMBL/GenBank/DDBJ whole genome shotgun (WGS) entry which is preliminary data.</text>
</comment>
<dbReference type="Proteomes" id="UP001310594">
    <property type="component" value="Unassembled WGS sequence"/>
</dbReference>
<name>A0AAN7WAI2_9PEZI</name>
<evidence type="ECO:0000256" key="1">
    <source>
        <dbReference type="SAM" id="MobiDB-lite"/>
    </source>
</evidence>
<reference evidence="2" key="1">
    <citation type="submission" date="2023-08" db="EMBL/GenBank/DDBJ databases">
        <title>Black Yeasts Isolated from many extreme environments.</title>
        <authorList>
            <person name="Coleine C."/>
            <person name="Stajich J.E."/>
            <person name="Selbmann L."/>
        </authorList>
    </citation>
    <scope>NUCLEOTIDE SEQUENCE</scope>
    <source>
        <strain evidence="2">CCFEE 5810</strain>
    </source>
</reference>
<evidence type="ECO:0000313" key="2">
    <source>
        <dbReference type="EMBL" id="KAK5699513.1"/>
    </source>
</evidence>
<feature type="compositionally biased region" description="Polar residues" evidence="1">
    <location>
        <begin position="340"/>
        <end position="359"/>
    </location>
</feature>
<evidence type="ECO:0000313" key="3">
    <source>
        <dbReference type="Proteomes" id="UP001310594"/>
    </source>
</evidence>
<protein>
    <submittedName>
        <fullName evidence="2">Uncharacterized protein</fullName>
    </submittedName>
</protein>
<gene>
    <name evidence="2" type="ORF">LTR97_005641</name>
</gene>
<sequence length="754" mass="84438">MPNNISQDRHDAIRGVLYLLKHHPGDLDSRDKQAAAINDLLARHTFYHNGLQTHRVHNLTSFRAVAEDLAREAIIPFNHFEDRVDVLCRVRLEGVHPAILNLYDYDTDTFVEEDLPAFEQAAEPASIRSSQGEVNSFIQRAMWILLCDIEVVKEHSGHADYKYRSKEHILAALKHLITVYDLRKYASNADGERDLMDSNAMLKDIKHMYWANNTHPPTRGSKNKRQHQKDAVANATPLWLTGKDRMPPRYLWTLQECAAHREQRDGLSAYDENDAITSSRDVLSKLAELNIEHEQSDDTTLVNLPGSNSSDDGLEFKAGMSKAEVQRRLKKRKFAEATSDETGTPNSLVPGSGAMSTDTPDAPLETISRNLPQHGDSLGGPVGQVATRIKSLKRSDEQPPQHSQASAETQGASASPTYKSESQAEKTAREATSLPQLPPSTQARLEDVKLSPLDLAEVANTLSDLSSIAQETVDRLFAALKLPRTQDSPLIKGLEPELLALYQRCWGLEWLTVCETLREGRFLTASDALRSLIAAYLHDNIFAGSPAWQVLLKRMVRFDSYMNNVFEKQHLVGMIDDLFSPHDASQNAGQSFGRELYADALTRLVANSTHLDHTAHQQSSDLANRLLHILEPYLRRLDIISESMNPHRMQQNWQETLQEDLTDLIKRVVVLKARLVGASLSEFQHNFTWCSHGVSVDAASMRAKNGMSSVTAEQVTYTLFPGLQAQHPRGTTSKVSFAEVVAQPQVPQVRDRQK</sequence>
<dbReference type="EMBL" id="JAVRQU010000008">
    <property type="protein sequence ID" value="KAK5699513.1"/>
    <property type="molecule type" value="Genomic_DNA"/>
</dbReference>
<accession>A0AAN7WAI2</accession>
<feature type="region of interest" description="Disordered" evidence="1">
    <location>
        <begin position="297"/>
        <end position="445"/>
    </location>
</feature>